<dbReference type="Pfam" id="PF01979">
    <property type="entry name" value="Amidohydro_1"/>
    <property type="match status" value="1"/>
</dbReference>
<sequence length="652" mass="69366">MTPPAGARHYTISSTAGKHGDIWSWTMPDGRVAYRMSMSLRGWVTEDDELITLDARQRTTAIAIRGFTDSGDATEDFAVDAKGVAHWKTVVDSGSAPFGDKRYNSYGGPWLAAERDVEALVAAGDKGIDLLPTGHATIALRQTVQIDGPQGPKPVTLAYITGLGFAPSPVWLDSDRHFFGNAGIISLLPEGYEKNGPRMKDIQDKATADMVRDIAHQFLSAANRTPTLIDNVLMFDSVAGRYLPGRAVLIADGKVAAEGPAGSIAAPAGATVIDGRGKTLLPGLWDSHQHVGDDWNLLQNVATGMTNYRSPGSMIDEALSIYKRRAAGDLLAPDGKISVIIDRKDPLAAQGALTVSSAAEAIAAVDKIKAAGLWGVKFYTSMNPAWIAPAAAEAHRLGLHVHGHVPAGMRPLDAVRAGYDEVTHINFIMMQAMPQDVVDKANTAARLEGPAKYGKDVDLDSPAMKAFYAELATRHTIIDPTLTVWEPLMTSDGSIISPEYAPFADIAPPSVARGWKIGGYPLFGGLTRADFRKSFDKMVGLVGRLNQAGVPIVAGTDGYGLELVRELELYQQAGLSNAAALQTATIIPARMTGMADRTGSIAPGKTADIILVDGDVSKDLGNLRHVNIVFLDGYRLSGQALRQASGLSGMPK</sequence>
<dbReference type="InterPro" id="IPR011059">
    <property type="entry name" value="Metal-dep_hydrolase_composite"/>
</dbReference>
<dbReference type="EMBL" id="JBDIME010000002">
    <property type="protein sequence ID" value="MEN2788683.1"/>
    <property type="molecule type" value="Genomic_DNA"/>
</dbReference>
<evidence type="ECO:0000313" key="2">
    <source>
        <dbReference type="EMBL" id="MEN2788683.1"/>
    </source>
</evidence>
<organism evidence="2 3">
    <name type="scientific">Sphingomonas oligophenolica</name>
    <dbReference type="NCBI Taxonomy" id="301154"/>
    <lineage>
        <taxon>Bacteria</taxon>
        <taxon>Pseudomonadati</taxon>
        <taxon>Pseudomonadota</taxon>
        <taxon>Alphaproteobacteria</taxon>
        <taxon>Sphingomonadales</taxon>
        <taxon>Sphingomonadaceae</taxon>
        <taxon>Sphingomonas</taxon>
    </lineage>
</organism>
<dbReference type="Proteomes" id="UP001419910">
    <property type="component" value="Unassembled WGS sequence"/>
</dbReference>
<dbReference type="SUPFAM" id="SSF51338">
    <property type="entry name" value="Composite domain of metallo-dependent hydrolases"/>
    <property type="match status" value="1"/>
</dbReference>
<proteinExistence type="predicted"/>
<dbReference type="PANTHER" id="PTHR43135">
    <property type="entry name" value="ALPHA-D-RIBOSE 1-METHYLPHOSPHONATE 5-TRIPHOSPHATE DIPHOSPHATASE"/>
    <property type="match status" value="1"/>
</dbReference>
<dbReference type="SUPFAM" id="SSF51556">
    <property type="entry name" value="Metallo-dependent hydrolases"/>
    <property type="match status" value="1"/>
</dbReference>
<dbReference type="RefSeq" id="WP_343890700.1">
    <property type="nucleotide sequence ID" value="NZ_BAAAEH010000035.1"/>
</dbReference>
<name>A0ABU9XYQ3_9SPHN</name>
<keyword evidence="3" id="KW-1185">Reference proteome</keyword>
<dbReference type="InterPro" id="IPR051781">
    <property type="entry name" value="Metallo-dep_Hydrolase"/>
</dbReference>
<comment type="caution">
    <text evidence="2">The sequence shown here is derived from an EMBL/GenBank/DDBJ whole genome shotgun (WGS) entry which is preliminary data.</text>
</comment>
<evidence type="ECO:0000313" key="3">
    <source>
        <dbReference type="Proteomes" id="UP001419910"/>
    </source>
</evidence>
<dbReference type="InterPro" id="IPR032466">
    <property type="entry name" value="Metal_Hydrolase"/>
</dbReference>
<protein>
    <submittedName>
        <fullName evidence="2">Amidohydrolase family protein</fullName>
    </submittedName>
</protein>
<dbReference type="Gene3D" id="3.20.20.140">
    <property type="entry name" value="Metal-dependent hydrolases"/>
    <property type="match status" value="3"/>
</dbReference>
<feature type="domain" description="Amidohydrolase-related" evidence="1">
    <location>
        <begin position="545"/>
        <end position="629"/>
    </location>
</feature>
<gene>
    <name evidence="2" type="ORF">ABC974_03525</name>
</gene>
<dbReference type="PANTHER" id="PTHR43135:SF3">
    <property type="entry name" value="ALPHA-D-RIBOSE 1-METHYLPHOSPHONATE 5-TRIPHOSPHATE DIPHOSPHATASE"/>
    <property type="match status" value="1"/>
</dbReference>
<reference evidence="2 3" key="1">
    <citation type="submission" date="2024-05" db="EMBL/GenBank/DDBJ databases">
        <authorList>
            <person name="Liu Q."/>
            <person name="Xin Y.-H."/>
        </authorList>
    </citation>
    <scope>NUCLEOTIDE SEQUENCE [LARGE SCALE GENOMIC DNA]</scope>
    <source>
        <strain evidence="2 3">CGMCC 1.10181</strain>
    </source>
</reference>
<accession>A0ABU9XYQ3</accession>
<dbReference type="InterPro" id="IPR006680">
    <property type="entry name" value="Amidohydro-rel"/>
</dbReference>
<evidence type="ECO:0000259" key="1">
    <source>
        <dbReference type="Pfam" id="PF01979"/>
    </source>
</evidence>
<dbReference type="Gene3D" id="2.30.40.10">
    <property type="entry name" value="Urease, subunit C, domain 1"/>
    <property type="match status" value="2"/>
</dbReference>